<protein>
    <submittedName>
        <fullName evidence="2">Uncharacterized protein</fullName>
    </submittedName>
</protein>
<organism evidence="2 3">
    <name type="scientific">Nitrososphaera gargensis (strain Ga9.2)</name>
    <dbReference type="NCBI Taxonomy" id="1237085"/>
    <lineage>
        <taxon>Archaea</taxon>
        <taxon>Nitrososphaerota</taxon>
        <taxon>Nitrososphaeria</taxon>
        <taxon>Nitrososphaerales</taxon>
        <taxon>Nitrososphaeraceae</taxon>
        <taxon>Nitrososphaera</taxon>
    </lineage>
</organism>
<feature type="transmembrane region" description="Helical" evidence="1">
    <location>
        <begin position="63"/>
        <end position="82"/>
    </location>
</feature>
<reference evidence="2 3" key="1">
    <citation type="journal article" date="2012" name="Environ. Microbiol.">
        <title>The genome of the ammonia-oxidizing Candidatus Nitrososphaera gargensis: insights into metabolic versatility and environmental adaptations.</title>
        <authorList>
            <person name="Spang A."/>
            <person name="Poehlein A."/>
            <person name="Offre P."/>
            <person name="Zumbragel S."/>
            <person name="Haider S."/>
            <person name="Rychlik N."/>
            <person name="Nowka B."/>
            <person name="Schmeisser C."/>
            <person name="Lebedeva E.V."/>
            <person name="Rattei T."/>
            <person name="Bohm C."/>
            <person name="Schmid M."/>
            <person name="Galushko A."/>
            <person name="Hatzenpichler R."/>
            <person name="Weinmaier T."/>
            <person name="Daniel R."/>
            <person name="Schleper C."/>
            <person name="Spieck E."/>
            <person name="Streit W."/>
            <person name="Wagner M."/>
        </authorList>
    </citation>
    <scope>NUCLEOTIDE SEQUENCE [LARGE SCALE GENOMIC DNA]</scope>
    <source>
        <strain evidence="3">Ga9.2</strain>
    </source>
</reference>
<accession>K0IJB8</accession>
<keyword evidence="1" id="KW-1133">Transmembrane helix</keyword>
<gene>
    <name evidence="2" type="ordered locus">Ngar_c31990</name>
</gene>
<dbReference type="EMBL" id="CP002408">
    <property type="protein sequence ID" value="AFU60115.1"/>
    <property type="molecule type" value="Genomic_DNA"/>
</dbReference>
<dbReference type="InParanoid" id="K0IJB8"/>
<feature type="transmembrane region" description="Helical" evidence="1">
    <location>
        <begin position="33"/>
        <end position="57"/>
    </location>
</feature>
<keyword evidence="3" id="KW-1185">Reference proteome</keyword>
<dbReference type="AlphaFoldDB" id="K0IJB8"/>
<keyword evidence="1" id="KW-0812">Transmembrane</keyword>
<evidence type="ECO:0000313" key="2">
    <source>
        <dbReference type="EMBL" id="AFU60115.1"/>
    </source>
</evidence>
<evidence type="ECO:0000256" key="1">
    <source>
        <dbReference type="SAM" id="Phobius"/>
    </source>
</evidence>
<evidence type="ECO:0000313" key="3">
    <source>
        <dbReference type="Proteomes" id="UP000008037"/>
    </source>
</evidence>
<dbReference type="HOGENOM" id="CLU_2327346_0_0_2"/>
<dbReference type="STRING" id="1237085.Ngar_c31990"/>
<dbReference type="BioCyc" id="CNIT1237085:G1324-3199-MONOMER"/>
<dbReference type="KEGG" id="nga:Ngar_c31990"/>
<dbReference type="Proteomes" id="UP000008037">
    <property type="component" value="Chromosome"/>
</dbReference>
<sequence length="98" mass="10817">MIELPITRLKLIPVLSFFVATDENRKKVTVGRVYAISTLLAVIIAIPAVTVTLIMHYVIRTDFFITLTAGLITLFIAMGFGYKLSKKFARVPGGQSNT</sequence>
<name>K0IJB8_NITGG</name>
<keyword evidence="1" id="KW-0472">Membrane</keyword>
<proteinExistence type="predicted"/>